<name>A0A9P8NVC9_9ASCO</name>
<organism evidence="1 2">
    <name type="scientific">Ogataea polymorpha</name>
    <dbReference type="NCBI Taxonomy" id="460523"/>
    <lineage>
        <taxon>Eukaryota</taxon>
        <taxon>Fungi</taxon>
        <taxon>Dikarya</taxon>
        <taxon>Ascomycota</taxon>
        <taxon>Saccharomycotina</taxon>
        <taxon>Pichiomycetes</taxon>
        <taxon>Pichiales</taxon>
        <taxon>Pichiaceae</taxon>
        <taxon>Ogataea</taxon>
    </lineage>
</organism>
<dbReference type="AlphaFoldDB" id="A0A9P8NVC9"/>
<sequence length="191" mass="20704">MIDVLAAHVPNHPSVSCIQEQRLLFILFTGTLRSASFTPDTKSFCGLINPEVADISTQLEPPRELFFVADGDEAGGARYHKDSAALEIEGLPSPAKALQGVFVAQRLAHLLPNSLPHETGHGGLVAPEFGTQSRYVVGHFRFSQLPRVLRGAEHQIREPDAVLEQIPVVLGGAGVRVCPISHDAQYSRLVK</sequence>
<evidence type="ECO:0000313" key="1">
    <source>
        <dbReference type="EMBL" id="KAH3659936.1"/>
    </source>
</evidence>
<gene>
    <name evidence="1" type="ORF">OGATHE_005981</name>
</gene>
<comment type="caution">
    <text evidence="1">The sequence shown here is derived from an EMBL/GenBank/DDBJ whole genome shotgun (WGS) entry which is preliminary data.</text>
</comment>
<keyword evidence="2" id="KW-1185">Reference proteome</keyword>
<evidence type="ECO:0000313" key="2">
    <source>
        <dbReference type="Proteomes" id="UP000788993"/>
    </source>
</evidence>
<dbReference type="Proteomes" id="UP000788993">
    <property type="component" value="Unassembled WGS sequence"/>
</dbReference>
<accession>A0A9P8NVC9</accession>
<dbReference type="EMBL" id="JAEUBD010001504">
    <property type="protein sequence ID" value="KAH3659936.1"/>
    <property type="molecule type" value="Genomic_DNA"/>
</dbReference>
<proteinExistence type="predicted"/>
<reference evidence="1" key="1">
    <citation type="journal article" date="2021" name="Open Biol.">
        <title>Shared evolutionary footprints suggest mitochondrial oxidative damage underlies multiple complex I losses in fungi.</title>
        <authorList>
            <person name="Schikora-Tamarit M.A."/>
            <person name="Marcet-Houben M."/>
            <person name="Nosek J."/>
            <person name="Gabaldon T."/>
        </authorList>
    </citation>
    <scope>NUCLEOTIDE SEQUENCE</scope>
    <source>
        <strain evidence="1">NCAIM Y.01608</strain>
    </source>
</reference>
<reference evidence="1" key="2">
    <citation type="submission" date="2021-01" db="EMBL/GenBank/DDBJ databases">
        <authorList>
            <person name="Schikora-Tamarit M.A."/>
        </authorList>
    </citation>
    <scope>NUCLEOTIDE SEQUENCE</scope>
    <source>
        <strain evidence="1">NCAIM Y.01608</strain>
    </source>
</reference>
<protein>
    <submittedName>
        <fullName evidence="1">Uncharacterized protein</fullName>
    </submittedName>
</protein>